<evidence type="ECO:0000313" key="1">
    <source>
        <dbReference type="EMBL" id="KAH0880506.1"/>
    </source>
</evidence>
<proteinExistence type="predicted"/>
<organism evidence="1 2">
    <name type="scientific">Brassica napus</name>
    <name type="common">Rape</name>
    <dbReference type="NCBI Taxonomy" id="3708"/>
    <lineage>
        <taxon>Eukaryota</taxon>
        <taxon>Viridiplantae</taxon>
        <taxon>Streptophyta</taxon>
        <taxon>Embryophyta</taxon>
        <taxon>Tracheophyta</taxon>
        <taxon>Spermatophyta</taxon>
        <taxon>Magnoliopsida</taxon>
        <taxon>eudicotyledons</taxon>
        <taxon>Gunneridae</taxon>
        <taxon>Pentapetalae</taxon>
        <taxon>rosids</taxon>
        <taxon>malvids</taxon>
        <taxon>Brassicales</taxon>
        <taxon>Brassicaceae</taxon>
        <taxon>Brassiceae</taxon>
        <taxon>Brassica</taxon>
    </lineage>
</organism>
<keyword evidence="2" id="KW-1185">Reference proteome</keyword>
<accession>A0ABQ7ZKE7</accession>
<protein>
    <recommendedName>
        <fullName evidence="3">Secreted protein</fullName>
    </recommendedName>
</protein>
<reference evidence="1 2" key="1">
    <citation type="submission" date="2021-05" db="EMBL/GenBank/DDBJ databases">
        <title>Genome Assembly of Synthetic Allotetraploid Brassica napus Reveals Homoeologous Exchanges between Subgenomes.</title>
        <authorList>
            <person name="Davis J.T."/>
        </authorList>
    </citation>
    <scope>NUCLEOTIDE SEQUENCE [LARGE SCALE GENOMIC DNA]</scope>
    <source>
        <strain evidence="2">cv. Da-Ae</strain>
        <tissue evidence="1">Seedling</tissue>
    </source>
</reference>
<name>A0ABQ7ZKE7_BRANA</name>
<comment type="caution">
    <text evidence="1">The sequence shown here is derived from an EMBL/GenBank/DDBJ whole genome shotgun (WGS) entry which is preliminary data.</text>
</comment>
<evidence type="ECO:0008006" key="3">
    <source>
        <dbReference type="Google" id="ProtNLM"/>
    </source>
</evidence>
<dbReference type="PROSITE" id="PS51257">
    <property type="entry name" value="PROKAR_LIPOPROTEIN"/>
    <property type="match status" value="1"/>
</dbReference>
<gene>
    <name evidence="1" type="ORF">HID58_067900</name>
</gene>
<evidence type="ECO:0000313" key="2">
    <source>
        <dbReference type="Proteomes" id="UP000824890"/>
    </source>
</evidence>
<dbReference type="Proteomes" id="UP000824890">
    <property type="component" value="Unassembled WGS sequence"/>
</dbReference>
<dbReference type="EMBL" id="JAGKQM010000015">
    <property type="protein sequence ID" value="KAH0880506.1"/>
    <property type="molecule type" value="Genomic_DNA"/>
</dbReference>
<sequence>MRNTTCILILWGTHLLSSCVLLESLLHLFAASLRRLHHPKSHSASCSTSILPRREVTFEPFI</sequence>